<keyword evidence="2" id="KW-0732">Signal</keyword>
<feature type="compositionally biased region" description="Polar residues" evidence="1">
    <location>
        <begin position="174"/>
        <end position="186"/>
    </location>
</feature>
<dbReference type="OrthoDB" id="7443691at2759"/>
<evidence type="ECO:0000256" key="1">
    <source>
        <dbReference type="SAM" id="MobiDB-lite"/>
    </source>
</evidence>
<accession>A0A6L2Q8A5</accession>
<feature type="compositionally biased region" description="Basic and acidic residues" evidence="1">
    <location>
        <begin position="93"/>
        <end position="102"/>
    </location>
</feature>
<feature type="chain" id="PRO_5026917828" evidence="2">
    <location>
        <begin position="22"/>
        <end position="202"/>
    </location>
</feature>
<name>A0A6L2Q8A5_COPFO</name>
<dbReference type="Proteomes" id="UP000502823">
    <property type="component" value="Unassembled WGS sequence"/>
</dbReference>
<keyword evidence="4" id="KW-1185">Reference proteome</keyword>
<proteinExistence type="predicted"/>
<comment type="caution">
    <text evidence="3">The sequence shown here is derived from an EMBL/GenBank/DDBJ whole genome shotgun (WGS) entry which is preliminary data.</text>
</comment>
<evidence type="ECO:0000313" key="3">
    <source>
        <dbReference type="EMBL" id="GFG40190.1"/>
    </source>
</evidence>
<reference evidence="4" key="1">
    <citation type="submission" date="2020-01" db="EMBL/GenBank/DDBJ databases">
        <title>Draft genome sequence of the Termite Coptotermes fromosanus.</title>
        <authorList>
            <person name="Itakura S."/>
            <person name="Yosikawa Y."/>
            <person name="Umezawa K."/>
        </authorList>
    </citation>
    <scope>NUCLEOTIDE SEQUENCE [LARGE SCALE GENOMIC DNA]</scope>
</reference>
<dbReference type="AlphaFoldDB" id="A0A6L2Q8A5"/>
<protein>
    <submittedName>
        <fullName evidence="3">Uncharacterized protein</fullName>
    </submittedName>
</protein>
<feature type="region of interest" description="Disordered" evidence="1">
    <location>
        <begin position="163"/>
        <end position="202"/>
    </location>
</feature>
<dbReference type="EMBL" id="BLKM01001619">
    <property type="protein sequence ID" value="GFG40190.1"/>
    <property type="molecule type" value="Genomic_DNA"/>
</dbReference>
<evidence type="ECO:0000313" key="4">
    <source>
        <dbReference type="Proteomes" id="UP000502823"/>
    </source>
</evidence>
<feature type="region of interest" description="Disordered" evidence="1">
    <location>
        <begin position="80"/>
        <end position="105"/>
    </location>
</feature>
<feature type="compositionally biased region" description="Basic and acidic residues" evidence="1">
    <location>
        <begin position="188"/>
        <end position="202"/>
    </location>
</feature>
<sequence>MQLSMVLACVMVTLLAGVATAGLLRVPKVYNALITTNEKLVPSEAIQVSAPVLHPVGLAPAVPAVVVASPYITVDDSVAKPNKTETASGPENESVKSPEGEKNATSSITPVITPFSLPVAYYNSITYYHNLWPYTYSSVSPATFLFTAPFTYPGLFNLHGSLTSSQVKKPESDPASSKDSASNLPSGNKDDPEKESVSIEAS</sequence>
<organism evidence="3 4">
    <name type="scientific">Coptotermes formosanus</name>
    <name type="common">Formosan subterranean termite</name>
    <dbReference type="NCBI Taxonomy" id="36987"/>
    <lineage>
        <taxon>Eukaryota</taxon>
        <taxon>Metazoa</taxon>
        <taxon>Ecdysozoa</taxon>
        <taxon>Arthropoda</taxon>
        <taxon>Hexapoda</taxon>
        <taxon>Insecta</taxon>
        <taxon>Pterygota</taxon>
        <taxon>Neoptera</taxon>
        <taxon>Polyneoptera</taxon>
        <taxon>Dictyoptera</taxon>
        <taxon>Blattodea</taxon>
        <taxon>Blattoidea</taxon>
        <taxon>Termitoidae</taxon>
        <taxon>Rhinotermitidae</taxon>
        <taxon>Coptotermes</taxon>
    </lineage>
</organism>
<feature type="signal peptide" evidence="2">
    <location>
        <begin position="1"/>
        <end position="21"/>
    </location>
</feature>
<dbReference type="InParanoid" id="A0A6L2Q8A5"/>
<gene>
    <name evidence="3" type="ORF">Cfor_09778</name>
</gene>
<evidence type="ECO:0000256" key="2">
    <source>
        <dbReference type="SAM" id="SignalP"/>
    </source>
</evidence>